<comment type="cofactor">
    <cofactor evidence="1">
        <name>Ca(2+)</name>
        <dbReference type="ChEBI" id="CHEBI:29108"/>
    </cofactor>
</comment>
<dbReference type="InterPro" id="IPR029044">
    <property type="entry name" value="Nucleotide-diphossugar_trans"/>
</dbReference>
<dbReference type="Pfam" id="PF18402">
    <property type="entry name" value="Thioredoxin_14"/>
    <property type="match status" value="1"/>
</dbReference>
<accession>A0AAV9IVA8</accession>
<feature type="region of interest" description="Disordered" evidence="6">
    <location>
        <begin position="1812"/>
        <end position="1833"/>
    </location>
</feature>
<evidence type="ECO:0000256" key="1">
    <source>
        <dbReference type="ARBA" id="ARBA00001913"/>
    </source>
</evidence>
<dbReference type="GO" id="GO:0003980">
    <property type="term" value="F:UDP-glucose:glycoprotein glucosyltransferase activity"/>
    <property type="evidence" value="ECO:0007669"/>
    <property type="project" value="InterPro"/>
</dbReference>
<dbReference type="Pfam" id="PF18400">
    <property type="entry name" value="Thioredoxin_12"/>
    <property type="match status" value="1"/>
</dbReference>
<feature type="signal peptide" evidence="7">
    <location>
        <begin position="1"/>
        <end position="26"/>
    </location>
</feature>
<dbReference type="GO" id="GO:0005788">
    <property type="term" value="C:endoplasmic reticulum lumen"/>
    <property type="evidence" value="ECO:0007669"/>
    <property type="project" value="UniProtKB-SubCell"/>
</dbReference>
<evidence type="ECO:0000256" key="3">
    <source>
        <dbReference type="ARBA" id="ARBA00022729"/>
    </source>
</evidence>
<keyword evidence="4" id="KW-0256">Endoplasmic reticulum</keyword>
<feature type="domain" description="Glucosyltransferase 24 catalytic" evidence="10">
    <location>
        <begin position="1510"/>
        <end position="1795"/>
    </location>
</feature>
<keyword evidence="12" id="KW-1185">Reference proteome</keyword>
<feature type="chain" id="PRO_5043978902" description="UDP-glucose:glycoprotein glucosyltransferase" evidence="7">
    <location>
        <begin position="27"/>
        <end position="1833"/>
    </location>
</feature>
<dbReference type="PANTHER" id="PTHR11226:SF0">
    <property type="entry name" value="UDP-GLUCOSE:GLYCOPROTEIN GLUCOSYLTRANSFERASE"/>
    <property type="match status" value="1"/>
</dbReference>
<evidence type="ECO:0000259" key="9">
    <source>
        <dbReference type="Pfam" id="PF18402"/>
    </source>
</evidence>
<reference evidence="11 12" key="1">
    <citation type="submission" date="2022-07" db="EMBL/GenBank/DDBJ databases">
        <title>Genome-wide signatures of adaptation to extreme environments.</title>
        <authorList>
            <person name="Cho C.H."/>
            <person name="Yoon H.S."/>
        </authorList>
    </citation>
    <scope>NUCLEOTIDE SEQUENCE [LARGE SCALE GENOMIC DNA]</scope>
    <source>
        <strain evidence="11 12">DBV 063 E5</strain>
    </source>
</reference>
<sequence>MHRLRILGALLFLAVLWATWLQAIGAQALSRPRSGKQLAVRVVASWPRTPLHLEAVEWVGEWLSEWGFWALADAAATAGGDGRGDDAEAGRYRWVLDRVTHILRERDDRRDMPSWRWLLATLNGTVAHRVYSPRVALHAQLAAEDWMRVRGGGDDDDDVQPEDAWALVVCGDGAFAVDAGALASISDDWTAVCADRGHRSGDRRPEQHTLHGEQRRRIILSLDHVRSNQSTWSPFAESHHNAEHAGPTATVVLYADLLRDCDFSAMHRQLTHAAAASHVVYVLRHRVPLAAASGTPTTPPLSLAGYSVEVAIKSTDYIALDDESLGEHPGTAAAHTTTVTEASTEKVLEDVADLNRTEVDERLGVVALQSVVGALSNVGHSVSSRHPSIDPLTYVEQLSGDLPSLAPLILRAHAGPRTGVPMAAPESLEEALLSLEAHLQELGAGVSVSSLPSALFINGRPVASSAPRMLQCASAVYAAATAVESAGMIDASGRRASATTPDLHALMFQLPPAAAPDQHGAYTESVSMRLRLADDAPSANTTLLDRQRCDLHAVLVHLNDIERNRKYQHWNDSYRGLLSSSDPHHHHHHDNDSAAAHLPQVRRNLFRVRALVDPASAVGLDMLVQLLDLVQSTRPLLPLQVSVVLVPRWNASEVACGECAAVAQSASSDTRIPETLGRTDSVSVAVTRAFFYLLHEHDSLRDAVSFVRAVHWQAQREHPYAQVALMLGSVAALPPMPPQLHHVRAAFTIQYRRAHSVDEATAKRAFERICLQGISPVSFATSSPSPSSTSPVLACEPALCGHRVYRALNLPLDAPSMVFFNGLLMSDGTVVHGGDHDVGTMLLREWRRLAAQVRAGRLPDEMSSEEAIFGKDVSTDGQMMTAPTILRMSAYEPQLLRPERGTTAGPGDVVAGASRALPHWLAGGHGSHAKSKRIAYLGNAAYHAMPASTAPNVRNVVTVWLFEDWQRRDGWQSLAWMLRALQQLDNATDTHPVAVRLALFPTDGRATAALAELMHRYADSAVATCPTAALSALETYVLERLRDSSRTDTTGTPADALHLPQWSWDAARAWYAQCGIGGIGDSKVMVNGRAYTMPRTAPSSSTAVHILESILRYEAHRALPMALRLEPLIPALRIPRDDALALALSVPVLLDSECQTPSRIAPLPYAIVRALLDRQPALHYDSRIATSAPAHHAPGAYLTVEGVVAPLTRSDARVLPVLRQLLRDALGARVRLLFTPRSDTVNVDGRPAPPTYVRTRVATDPLAATSATDAVRFEALPERRILTVSLVPLRGWLAVPSAADRDLDNLLLARLPDGATVSAEYRVEHTLVEGHAVDVSARRHPRGLKLVLEAGMHGGRTSGNSSADTVVMDNLGYFQLPAAPGVWRLRFATRTAQHFFGPRPHVAALAPGDADSLVVVNRSMRDEGGGATVGEYAAEHRLIVDGLSGVKALLHLRRAPGMERMRFRESEHEGEAASMSATAAAPSTVQRLRALLPCRRITTTTLPRSTDERIHIFSVASGHLYERFLRIMMLSAVRATPTRRLKFWLLANFLSPAFQQQLQRLSRRLGFDYQLVTYPWPAWLRPQTDKQRLIWAYKLLFLDVLFPVSLHRVLFIDSDQVVRGDLAELWDTDMGPDAVYGFVPFCDSRPEVDGFRFWKSGFWQSHLRGRPYHISALFLVDLARFRNTGAGDTLRALYQHLSADPQSLANLDQDLPNYASVPLPEWSRGMSRTPDDALKPLVPLYSLPREWLWCESWCSDTDKPRAKTIDLCNNPMTREPKLQSAPRIIPEWRALDADATAAATWERDDQWEAYEQRWKNENRSGGIENDTARHDEL</sequence>
<dbReference type="Pfam" id="PF06427">
    <property type="entry name" value="UDP-g_GGTase"/>
    <property type="match status" value="1"/>
</dbReference>
<dbReference type="Proteomes" id="UP001301350">
    <property type="component" value="Unassembled WGS sequence"/>
</dbReference>
<protein>
    <recommendedName>
        <fullName evidence="13">UDP-glucose:glycoprotein glucosyltransferase</fullName>
    </recommendedName>
</protein>
<dbReference type="InterPro" id="IPR040692">
    <property type="entry name" value="UGGT_TRXL_3"/>
</dbReference>
<evidence type="ECO:0000259" key="10">
    <source>
        <dbReference type="Pfam" id="PF18404"/>
    </source>
</evidence>
<proteinExistence type="predicted"/>
<feature type="domain" description="UGGT thioredoxin-like" evidence="9">
    <location>
        <begin position="553"/>
        <end position="863"/>
    </location>
</feature>
<dbReference type="Pfam" id="PF18404">
    <property type="entry name" value="Glyco_transf_24"/>
    <property type="match status" value="1"/>
</dbReference>
<name>A0AAV9IVA8_CYACA</name>
<organism evidence="11 12">
    <name type="scientific">Cyanidium caldarium</name>
    <name type="common">Red alga</name>
    <dbReference type="NCBI Taxonomy" id="2771"/>
    <lineage>
        <taxon>Eukaryota</taxon>
        <taxon>Rhodophyta</taxon>
        <taxon>Bangiophyceae</taxon>
        <taxon>Cyanidiales</taxon>
        <taxon>Cyanidiaceae</taxon>
        <taxon>Cyanidium</taxon>
    </lineage>
</organism>
<dbReference type="EMBL" id="JANCYW010000007">
    <property type="protein sequence ID" value="KAK4535991.1"/>
    <property type="molecule type" value="Genomic_DNA"/>
</dbReference>
<evidence type="ECO:0000259" key="8">
    <source>
        <dbReference type="Pfam" id="PF18400"/>
    </source>
</evidence>
<dbReference type="InterPro" id="IPR040497">
    <property type="entry name" value="Glyco_transf_24"/>
</dbReference>
<dbReference type="InterPro" id="IPR040693">
    <property type="entry name" value="UGGT_TRXL_1"/>
</dbReference>
<dbReference type="Gene3D" id="3.90.550.10">
    <property type="entry name" value="Spore Coat Polysaccharide Biosynthesis Protein SpsA, Chain A"/>
    <property type="match status" value="1"/>
</dbReference>
<feature type="domain" description="UGGT thioredoxin-like" evidence="8">
    <location>
        <begin position="49"/>
        <end position="289"/>
    </location>
</feature>
<evidence type="ECO:0000256" key="7">
    <source>
        <dbReference type="SAM" id="SignalP"/>
    </source>
</evidence>
<dbReference type="InterPro" id="IPR009448">
    <property type="entry name" value="UDP-g_GGtrans"/>
</dbReference>
<evidence type="ECO:0008006" key="13">
    <source>
        <dbReference type="Google" id="ProtNLM"/>
    </source>
</evidence>
<keyword evidence="3 7" id="KW-0732">Signal</keyword>
<evidence type="ECO:0000313" key="11">
    <source>
        <dbReference type="EMBL" id="KAK4535991.1"/>
    </source>
</evidence>
<dbReference type="GO" id="GO:0018279">
    <property type="term" value="P:protein N-linked glycosylation via asparagine"/>
    <property type="evidence" value="ECO:0007669"/>
    <property type="project" value="TreeGrafter"/>
</dbReference>
<evidence type="ECO:0000256" key="5">
    <source>
        <dbReference type="ARBA" id="ARBA00023180"/>
    </source>
</evidence>
<keyword evidence="5" id="KW-0325">Glycoprotein</keyword>
<comment type="subcellular location">
    <subcellularLocation>
        <location evidence="2">Endoplasmic reticulum lumen</location>
    </subcellularLocation>
</comment>
<dbReference type="GO" id="GO:0036503">
    <property type="term" value="P:ERAD pathway"/>
    <property type="evidence" value="ECO:0007669"/>
    <property type="project" value="TreeGrafter"/>
</dbReference>
<comment type="caution">
    <text evidence="11">The sequence shown here is derived from an EMBL/GenBank/DDBJ whole genome shotgun (WGS) entry which is preliminary data.</text>
</comment>
<evidence type="ECO:0000256" key="6">
    <source>
        <dbReference type="SAM" id="MobiDB-lite"/>
    </source>
</evidence>
<dbReference type="SUPFAM" id="SSF53448">
    <property type="entry name" value="Nucleotide-diphospho-sugar transferases"/>
    <property type="match status" value="1"/>
</dbReference>
<evidence type="ECO:0000313" key="12">
    <source>
        <dbReference type="Proteomes" id="UP001301350"/>
    </source>
</evidence>
<gene>
    <name evidence="11" type="ORF">CDCA_CDCA07G2016</name>
</gene>
<evidence type="ECO:0000256" key="4">
    <source>
        <dbReference type="ARBA" id="ARBA00022824"/>
    </source>
</evidence>
<evidence type="ECO:0000256" key="2">
    <source>
        <dbReference type="ARBA" id="ARBA00004319"/>
    </source>
</evidence>
<dbReference type="GO" id="GO:0051082">
    <property type="term" value="F:unfolded protein binding"/>
    <property type="evidence" value="ECO:0007669"/>
    <property type="project" value="TreeGrafter"/>
</dbReference>
<dbReference type="PANTHER" id="PTHR11226">
    <property type="entry name" value="UDP-GLUCOSE GLYCOPROTEIN:GLUCOSYLTRANSFERASE"/>
    <property type="match status" value="1"/>
</dbReference>